<gene>
    <name evidence="2" type="ORF">B5F75_05820</name>
</gene>
<dbReference type="EMBL" id="NFJD01000004">
    <property type="protein sequence ID" value="OUO56137.1"/>
    <property type="molecule type" value="Genomic_DNA"/>
</dbReference>
<dbReference type="RefSeq" id="WP_087288912.1">
    <property type="nucleotide sequence ID" value="NZ_NFJD01000004.1"/>
</dbReference>
<evidence type="ECO:0000313" key="2">
    <source>
        <dbReference type="EMBL" id="OUO56137.1"/>
    </source>
</evidence>
<keyword evidence="3" id="KW-1185">Reference proteome</keyword>
<dbReference type="InterPro" id="IPR000089">
    <property type="entry name" value="Biotin_lipoyl"/>
</dbReference>
<evidence type="ECO:0000259" key="1">
    <source>
        <dbReference type="Pfam" id="PF00364"/>
    </source>
</evidence>
<accession>A0A1Y4DA53</accession>
<feature type="domain" description="Lipoyl-binding" evidence="1">
    <location>
        <begin position="50"/>
        <end position="121"/>
    </location>
</feature>
<reference evidence="3" key="1">
    <citation type="submission" date="2017-04" db="EMBL/GenBank/DDBJ databases">
        <title>Function of individual gut microbiota members based on whole genome sequencing of pure cultures obtained from chicken caecum.</title>
        <authorList>
            <person name="Medvecky M."/>
            <person name="Cejkova D."/>
            <person name="Polansky O."/>
            <person name="Karasova D."/>
            <person name="Kubasova T."/>
            <person name="Cizek A."/>
            <person name="Rychlik I."/>
        </authorList>
    </citation>
    <scope>NUCLEOTIDE SEQUENCE [LARGE SCALE GENOMIC DNA]</scope>
    <source>
        <strain evidence="3">An273</strain>
    </source>
</reference>
<dbReference type="CDD" id="cd06850">
    <property type="entry name" value="biotinyl_domain"/>
    <property type="match status" value="1"/>
</dbReference>
<dbReference type="SUPFAM" id="SSF51230">
    <property type="entry name" value="Single hybrid motif"/>
    <property type="match status" value="1"/>
</dbReference>
<dbReference type="Proteomes" id="UP000196368">
    <property type="component" value="Unassembled WGS sequence"/>
</dbReference>
<protein>
    <recommendedName>
        <fullName evidence="1">Lipoyl-binding domain-containing protein</fullName>
    </recommendedName>
</protein>
<dbReference type="Gene3D" id="2.40.50.100">
    <property type="match status" value="1"/>
</dbReference>
<sequence length="124" mass="13333">MDTKLITEVTDWLKTTDLAEFCYAKDGESIEVKTAEALPEPAHFSCSLTAVAAPAIGIYHAADKGKNLVLKEGQSVQEGDVLGVVETFSKKHKITAPVSGKLRVVTAQEGAPVEFGLPLFFIEK</sequence>
<dbReference type="InterPro" id="IPR011053">
    <property type="entry name" value="Single_hybrid_motif"/>
</dbReference>
<organism evidence="2 3">
    <name type="scientific">Candidatus Avelusimicrobium gallicola</name>
    <dbReference type="NCBI Taxonomy" id="2562704"/>
    <lineage>
        <taxon>Bacteria</taxon>
        <taxon>Pseudomonadati</taxon>
        <taxon>Elusimicrobiota</taxon>
        <taxon>Elusimicrobia</taxon>
        <taxon>Elusimicrobiales</taxon>
        <taxon>Elusimicrobiaceae</taxon>
        <taxon>Candidatus Avelusimicrobium</taxon>
    </lineage>
</organism>
<dbReference type="AlphaFoldDB" id="A0A1Y4DA53"/>
<evidence type="ECO:0000313" key="3">
    <source>
        <dbReference type="Proteomes" id="UP000196368"/>
    </source>
</evidence>
<name>A0A1Y4DA53_9BACT</name>
<comment type="caution">
    <text evidence="2">The sequence shown here is derived from an EMBL/GenBank/DDBJ whole genome shotgun (WGS) entry which is preliminary data.</text>
</comment>
<dbReference type="Pfam" id="PF00364">
    <property type="entry name" value="Biotin_lipoyl"/>
    <property type="match status" value="1"/>
</dbReference>
<dbReference type="OrthoDB" id="9811735at2"/>
<proteinExistence type="predicted"/>